<evidence type="ECO:0000313" key="2">
    <source>
        <dbReference type="Proteomes" id="UP000220394"/>
    </source>
</evidence>
<dbReference type="EMBL" id="CP022699">
    <property type="protein sequence ID" value="ATJ91315.1"/>
    <property type="molecule type" value="Genomic_DNA"/>
</dbReference>
<dbReference type="InterPro" id="IPR051706">
    <property type="entry name" value="Glycosyltransferase_domain"/>
</dbReference>
<proteinExistence type="predicted"/>
<gene>
    <name evidence="1" type="ORF">CIW82_12035</name>
</gene>
<dbReference type="InterPro" id="IPR029044">
    <property type="entry name" value="Nucleotide-diphossugar_trans"/>
</dbReference>
<dbReference type="KEGG" id="ato:CIW82_12035"/>
<dbReference type="Gene3D" id="3.90.550.20">
    <property type="match status" value="1"/>
</dbReference>
<dbReference type="RefSeq" id="WP_086896686.1">
    <property type="nucleotide sequence ID" value="NZ_CP022699.1"/>
</dbReference>
<dbReference type="PANTHER" id="PTHR32385:SF15">
    <property type="entry name" value="INOSITOL PHOSPHOCERAMIDE MANNOSYLTRANSFERASE 1"/>
    <property type="match status" value="1"/>
</dbReference>
<sequence length="407" mass="46869">MTIPPYAFFADTFNVKQEKQPTEKEQSVEPAIDADSQEITDFEVRQIEVDPQAKAYYREHGIKNVHDAFTLANILHTNRRTREAATIYGLAFRIHPKRTDHYPLAQSLLQARLLCMLKSGEEPSPHEIAILRALNIPFANYIEGISMAWKGGDGRAALRHIRNAYEEFHTGEEIDSLYLEIVLKSAPELLQGRSHTEQSQQIPRKIFMYWDQNPPEEIARNFEFHKNIPGFEFKAFDKHEAAEWLYSNYGVEARGLFLNARHPAEAADFLRVHVTQVYGGWWLDADIRIRDEEALRFMASQTAENVFLLTYNGVVHNDFYGTIPDSSVGADCLLSLYRNCYLHHGLFIAYKTGPGVFNRALNRKAWRSLQGFKTTDAVQVYNHEVFDKVIDQFDTPYKAILPSWHSV</sequence>
<dbReference type="AlphaFoldDB" id="A0A291PIT2"/>
<dbReference type="SUPFAM" id="SSF53448">
    <property type="entry name" value="Nucleotide-diphospho-sugar transferases"/>
    <property type="match status" value="1"/>
</dbReference>
<dbReference type="GO" id="GO:0051999">
    <property type="term" value="P:mannosyl-inositol phosphorylceramide biosynthetic process"/>
    <property type="evidence" value="ECO:0007669"/>
    <property type="project" value="TreeGrafter"/>
</dbReference>
<name>A0A291PIT2_9PROT</name>
<protein>
    <submittedName>
        <fullName evidence="1">Uncharacterized protein</fullName>
    </submittedName>
</protein>
<dbReference type="Proteomes" id="UP000220394">
    <property type="component" value="Chromosome"/>
</dbReference>
<dbReference type="PANTHER" id="PTHR32385">
    <property type="entry name" value="MANNOSYL PHOSPHORYLINOSITOL CERAMIDE SYNTHASE"/>
    <property type="match status" value="1"/>
</dbReference>
<accession>A0A291PIT2</accession>
<dbReference type="GO" id="GO:0000030">
    <property type="term" value="F:mannosyltransferase activity"/>
    <property type="evidence" value="ECO:0007669"/>
    <property type="project" value="TreeGrafter"/>
</dbReference>
<reference evidence="1 2" key="1">
    <citation type="submission" date="2017-08" db="EMBL/GenBank/DDBJ databases">
        <title>Complete Genome Sequence of Acetobacter tropicalis Oregon-R-modENCODE STRAIN BDGP1, an acetic acid bacterium isolated from Drosophila melanogaster gut.</title>
        <authorList>
            <person name="Wan K.H."/>
            <person name="Yu C."/>
            <person name="Park S."/>
            <person name="Hammonds A.S."/>
            <person name="Booth B.W."/>
            <person name="Celniker S.E."/>
        </authorList>
    </citation>
    <scope>NUCLEOTIDE SEQUENCE [LARGE SCALE GENOMIC DNA]</scope>
    <source>
        <strain evidence="1 2">BDGP1</strain>
    </source>
</reference>
<organism evidence="1 2">
    <name type="scientific">Acetobacter tropicalis</name>
    <dbReference type="NCBI Taxonomy" id="104102"/>
    <lineage>
        <taxon>Bacteria</taxon>
        <taxon>Pseudomonadati</taxon>
        <taxon>Pseudomonadota</taxon>
        <taxon>Alphaproteobacteria</taxon>
        <taxon>Acetobacterales</taxon>
        <taxon>Acetobacteraceae</taxon>
        <taxon>Acetobacter</taxon>
    </lineage>
</organism>
<dbReference type="GO" id="GO:0016020">
    <property type="term" value="C:membrane"/>
    <property type="evidence" value="ECO:0007669"/>
    <property type="project" value="GOC"/>
</dbReference>
<evidence type="ECO:0000313" key="1">
    <source>
        <dbReference type="EMBL" id="ATJ91315.1"/>
    </source>
</evidence>